<dbReference type="InterPro" id="IPR039532">
    <property type="entry name" value="TetR_C_Firmicutes"/>
</dbReference>
<sequence>MANFYTYAFANLVIIWMKDGMKEPPEIIIEKLNKLIEGEMEKALKKYEQGY</sequence>
<gene>
    <name evidence="2" type="ORF">KQI42_12655</name>
</gene>
<evidence type="ECO:0000313" key="2">
    <source>
        <dbReference type="EMBL" id="MBU5438870.1"/>
    </source>
</evidence>
<comment type="caution">
    <text evidence="2">The sequence shown here is derived from an EMBL/GenBank/DDBJ whole genome shotgun (WGS) entry which is preliminary data.</text>
</comment>
<keyword evidence="3" id="KW-1185">Reference proteome</keyword>
<dbReference type="EMBL" id="JAHLPM010000010">
    <property type="protein sequence ID" value="MBU5438870.1"/>
    <property type="molecule type" value="Genomic_DNA"/>
</dbReference>
<organism evidence="2 3">
    <name type="scientific">Tissierella simiarum</name>
    <dbReference type="NCBI Taxonomy" id="2841534"/>
    <lineage>
        <taxon>Bacteria</taxon>
        <taxon>Bacillati</taxon>
        <taxon>Bacillota</taxon>
        <taxon>Tissierellia</taxon>
        <taxon>Tissierellales</taxon>
        <taxon>Tissierellaceae</taxon>
        <taxon>Tissierella</taxon>
    </lineage>
</organism>
<dbReference type="Proteomes" id="UP000749471">
    <property type="component" value="Unassembled WGS sequence"/>
</dbReference>
<feature type="domain" description="Transcriptional regulator TetR C-terminal Firmicutes type" evidence="1">
    <location>
        <begin position="1"/>
        <end position="38"/>
    </location>
</feature>
<name>A0ABS6E7H3_9FIRM</name>
<accession>A0ABS6E7H3</accession>
<protein>
    <submittedName>
        <fullName evidence="2">TetR family transcriptional regulator C-terminal domain-containing protein</fullName>
    </submittedName>
</protein>
<dbReference type="Pfam" id="PF14278">
    <property type="entry name" value="TetR_C_8"/>
    <property type="match status" value="1"/>
</dbReference>
<reference evidence="2 3" key="1">
    <citation type="submission" date="2021-06" db="EMBL/GenBank/DDBJ databases">
        <authorList>
            <person name="Sun Q."/>
            <person name="Li D."/>
        </authorList>
    </citation>
    <scope>NUCLEOTIDE SEQUENCE [LARGE SCALE GENOMIC DNA]</scope>
    <source>
        <strain evidence="2 3">MSJ-40</strain>
    </source>
</reference>
<evidence type="ECO:0000259" key="1">
    <source>
        <dbReference type="Pfam" id="PF14278"/>
    </source>
</evidence>
<evidence type="ECO:0000313" key="3">
    <source>
        <dbReference type="Proteomes" id="UP000749471"/>
    </source>
</evidence>
<proteinExistence type="predicted"/>